<feature type="compositionally biased region" description="Polar residues" evidence="3">
    <location>
        <begin position="356"/>
        <end position="383"/>
    </location>
</feature>
<dbReference type="InterPro" id="IPR000980">
    <property type="entry name" value="SH2"/>
</dbReference>
<dbReference type="Proteomes" id="UP000594262">
    <property type="component" value="Unplaced"/>
</dbReference>
<dbReference type="AlphaFoldDB" id="A0A7M5UUD3"/>
<dbReference type="CDD" id="cd00173">
    <property type="entry name" value="SH2"/>
    <property type="match status" value="2"/>
</dbReference>
<feature type="compositionally biased region" description="Polar residues" evidence="3">
    <location>
        <begin position="474"/>
        <end position="491"/>
    </location>
</feature>
<dbReference type="PANTHER" id="PTHR10155">
    <property type="entry name" value="PHOSPHATIDYLINOSITOL 3-KINASE REGULATORY SUBUNIT"/>
    <property type="match status" value="1"/>
</dbReference>
<evidence type="ECO:0000256" key="1">
    <source>
        <dbReference type="ARBA" id="ARBA00022999"/>
    </source>
</evidence>
<evidence type="ECO:0000256" key="2">
    <source>
        <dbReference type="PROSITE-ProRule" id="PRU00191"/>
    </source>
</evidence>
<feature type="region of interest" description="Disordered" evidence="3">
    <location>
        <begin position="116"/>
        <end position="156"/>
    </location>
</feature>
<sequence length="610" mass="71597">MKQLKDIFEIGKKHYKEGHLEYSYIMMKKYLKQREEIDQYAEYRKDYYKEYFNKENDVEASKIWSLLYRELSKRYAEERAKLNHKFNKLEQKHPNKEFLFMDKTFSDDFRNMRIEQQPRRQSTPTTPLAQTPPPPAQTPPPPVSPQDPHSPDLTRGSWMHVATGSLIDLTAPNEELERRAGRLSRPLEPQNIRNHQQQFLLEEEDEEADMLTYISLTPPPYQDLDMVRAEIEGLSWYHPKTTKEEAETILKDQPPGSYLLRDSSNKDNKSFSFSIRLEDGIKHMHFREEIDILAKIKFFLDKFKLQNPHYGIKHVLYESTYCYAETTNAQLSRTLPPLNRRQSTPIMPTEPIYESMKSQQKFQRQNTNPFQASNINQQNTYNQVRKRRSLPSRPGASNYTPLNPNNPFQQVQEQQHTPSTRVPPFYLDSRNEAEERRRNNTPPYTPLNNQAVEASIPNESSPDEIYDTLDRNRTPSWNAHHSKPLSPSYNIGRTEPPSRETSSVESFHEYHYPDIDEITANMLLRDKHHGQFLVRNDKTKPEGNYILSIRKVDGNCEHVKFTKLSSGNYTVGDPENPYYMASDSFPRIEDAISSLFETYYVPMAPLRKTT</sequence>
<dbReference type="PROSITE" id="PS50001">
    <property type="entry name" value="SH2"/>
    <property type="match status" value="2"/>
</dbReference>
<proteinExistence type="predicted"/>
<dbReference type="Pfam" id="PF00017">
    <property type="entry name" value="SH2"/>
    <property type="match status" value="2"/>
</dbReference>
<feature type="compositionally biased region" description="Basic and acidic residues" evidence="3">
    <location>
        <begin position="429"/>
        <end position="438"/>
    </location>
</feature>
<evidence type="ECO:0000256" key="3">
    <source>
        <dbReference type="SAM" id="MobiDB-lite"/>
    </source>
</evidence>
<feature type="compositionally biased region" description="Polar residues" evidence="3">
    <location>
        <begin position="395"/>
        <end position="420"/>
    </location>
</feature>
<dbReference type="InterPro" id="IPR036860">
    <property type="entry name" value="SH2_dom_sf"/>
</dbReference>
<evidence type="ECO:0000259" key="4">
    <source>
        <dbReference type="PROSITE" id="PS50001"/>
    </source>
</evidence>
<feature type="domain" description="SH2" evidence="4">
    <location>
        <begin position="236"/>
        <end position="338"/>
    </location>
</feature>
<feature type="compositionally biased region" description="Pro residues" evidence="3">
    <location>
        <begin position="130"/>
        <end position="145"/>
    </location>
</feature>
<feature type="compositionally biased region" description="Polar residues" evidence="3">
    <location>
        <begin position="446"/>
        <end position="460"/>
    </location>
</feature>
<evidence type="ECO:0000313" key="5">
    <source>
        <dbReference type="EnsemblMetazoa" id="CLYHEMP002775.1"/>
    </source>
</evidence>
<feature type="domain" description="SH2" evidence="4">
    <location>
        <begin position="510"/>
        <end position="592"/>
    </location>
</feature>
<dbReference type="PANTHER" id="PTHR10155:SF0">
    <property type="entry name" value="SUPPRESSOR OF CYTOKINE SIGNALING AT 36E, ISOFORM D"/>
    <property type="match status" value="1"/>
</dbReference>
<evidence type="ECO:0000313" key="6">
    <source>
        <dbReference type="Proteomes" id="UP000594262"/>
    </source>
</evidence>
<dbReference type="SUPFAM" id="SSF55550">
    <property type="entry name" value="SH2 domain"/>
    <property type="match status" value="2"/>
</dbReference>
<keyword evidence="1 2" id="KW-0727">SH2 domain</keyword>
<accession>A0A7M5UUD3</accession>
<feature type="region of interest" description="Disordered" evidence="3">
    <location>
        <begin position="354"/>
        <end position="505"/>
    </location>
</feature>
<name>A0A7M5UUD3_9CNID</name>
<dbReference type="GO" id="GO:0046935">
    <property type="term" value="F:1-phosphatidylinositol-3-kinase regulator activity"/>
    <property type="evidence" value="ECO:0007669"/>
    <property type="project" value="TreeGrafter"/>
</dbReference>
<keyword evidence="6" id="KW-1185">Reference proteome</keyword>
<dbReference type="OrthoDB" id="67310at2759"/>
<dbReference type="Gene3D" id="3.30.505.10">
    <property type="entry name" value="SH2 domain"/>
    <property type="match status" value="2"/>
</dbReference>
<dbReference type="GO" id="GO:0046854">
    <property type="term" value="P:phosphatidylinositol phosphate biosynthetic process"/>
    <property type="evidence" value="ECO:0007669"/>
    <property type="project" value="TreeGrafter"/>
</dbReference>
<organism evidence="5 6">
    <name type="scientific">Clytia hemisphaerica</name>
    <dbReference type="NCBI Taxonomy" id="252671"/>
    <lineage>
        <taxon>Eukaryota</taxon>
        <taxon>Metazoa</taxon>
        <taxon>Cnidaria</taxon>
        <taxon>Hydrozoa</taxon>
        <taxon>Hydroidolina</taxon>
        <taxon>Leptothecata</taxon>
        <taxon>Obeliida</taxon>
        <taxon>Clytiidae</taxon>
        <taxon>Clytia</taxon>
    </lineage>
</organism>
<dbReference type="PRINTS" id="PR00401">
    <property type="entry name" value="SH2DOMAIN"/>
</dbReference>
<dbReference type="SMART" id="SM00252">
    <property type="entry name" value="SH2"/>
    <property type="match status" value="2"/>
</dbReference>
<reference evidence="5" key="1">
    <citation type="submission" date="2021-01" db="UniProtKB">
        <authorList>
            <consortium name="EnsemblMetazoa"/>
        </authorList>
    </citation>
    <scope>IDENTIFICATION</scope>
</reference>
<dbReference type="EnsemblMetazoa" id="CLYHEMT002775.1">
    <property type="protein sequence ID" value="CLYHEMP002775.1"/>
    <property type="gene ID" value="CLYHEMG002775"/>
</dbReference>
<dbReference type="GO" id="GO:0005942">
    <property type="term" value="C:phosphatidylinositol 3-kinase complex"/>
    <property type="evidence" value="ECO:0007669"/>
    <property type="project" value="TreeGrafter"/>
</dbReference>
<protein>
    <recommendedName>
        <fullName evidence="4">SH2 domain-containing protein</fullName>
    </recommendedName>
</protein>